<feature type="region of interest" description="Disordered" evidence="5">
    <location>
        <begin position="409"/>
        <end position="429"/>
    </location>
</feature>
<dbReference type="Pfam" id="PF12333">
    <property type="entry name" value="Ipi1_N"/>
    <property type="match status" value="1"/>
</dbReference>
<dbReference type="SUPFAM" id="SSF48371">
    <property type="entry name" value="ARM repeat"/>
    <property type="match status" value="1"/>
</dbReference>
<evidence type="ECO:0000256" key="1">
    <source>
        <dbReference type="ARBA" id="ARBA00004604"/>
    </source>
</evidence>
<feature type="compositionally biased region" description="Basic residues" evidence="5">
    <location>
        <begin position="14"/>
        <end position="23"/>
    </location>
</feature>
<organism evidence="8 9">
    <name type="scientific">Denticeps clupeoides</name>
    <name type="common">denticle herring</name>
    <dbReference type="NCBI Taxonomy" id="299321"/>
    <lineage>
        <taxon>Eukaryota</taxon>
        <taxon>Metazoa</taxon>
        <taxon>Chordata</taxon>
        <taxon>Craniata</taxon>
        <taxon>Vertebrata</taxon>
        <taxon>Euteleostomi</taxon>
        <taxon>Actinopterygii</taxon>
        <taxon>Neopterygii</taxon>
        <taxon>Teleostei</taxon>
        <taxon>Clupei</taxon>
        <taxon>Clupeiformes</taxon>
        <taxon>Denticipitoidei</taxon>
        <taxon>Denticipitidae</taxon>
        <taxon>Denticeps</taxon>
    </lineage>
</organism>
<keyword evidence="4" id="KW-0539">Nucleus</keyword>
<dbReference type="InterPro" id="IPR057949">
    <property type="entry name" value="TPR_TEX10"/>
</dbReference>
<comment type="subcellular location">
    <subcellularLocation>
        <location evidence="1">Nucleus</location>
        <location evidence="1">Nucleolus</location>
    </subcellularLocation>
    <subcellularLocation>
        <location evidence="2">Nucleus</location>
        <location evidence="2">Nucleoplasm</location>
    </subcellularLocation>
</comment>
<evidence type="ECO:0000256" key="5">
    <source>
        <dbReference type="SAM" id="MobiDB-lite"/>
    </source>
</evidence>
<evidence type="ECO:0000256" key="3">
    <source>
        <dbReference type="ARBA" id="ARBA00006427"/>
    </source>
</evidence>
<dbReference type="InterPro" id="IPR016024">
    <property type="entry name" value="ARM-type_fold"/>
</dbReference>
<reference evidence="8" key="3">
    <citation type="submission" date="2025-09" db="UniProtKB">
        <authorList>
            <consortium name="Ensembl"/>
        </authorList>
    </citation>
    <scope>IDENTIFICATION</scope>
</reference>
<evidence type="ECO:0000256" key="4">
    <source>
        <dbReference type="ARBA" id="ARBA00023242"/>
    </source>
</evidence>
<dbReference type="Gene3D" id="1.25.10.10">
    <property type="entry name" value="Leucine-rich Repeat Variant"/>
    <property type="match status" value="1"/>
</dbReference>
<evidence type="ECO:0000313" key="8">
    <source>
        <dbReference type="Ensembl" id="ENSDCDP00010048997.1"/>
    </source>
</evidence>
<evidence type="ECO:0000313" key="9">
    <source>
        <dbReference type="Proteomes" id="UP000694580"/>
    </source>
</evidence>
<comment type="similarity">
    <text evidence="3">Belongs to the IPI1/TEX10 family.</text>
</comment>
<dbReference type="PANTHER" id="PTHR16056:SF2">
    <property type="entry name" value="TESTIS-EXPRESSED PROTEIN 10"/>
    <property type="match status" value="1"/>
</dbReference>
<dbReference type="Pfam" id="PF25781">
    <property type="entry name" value="TPR_TEX10"/>
    <property type="match status" value="1"/>
</dbReference>
<dbReference type="GeneTree" id="ENSGT00950000182992"/>
<gene>
    <name evidence="8" type="primary">TEX10</name>
</gene>
<dbReference type="Proteomes" id="UP000694580">
    <property type="component" value="Chromosome 5"/>
</dbReference>
<feature type="domain" description="TEX10-like TPR repeats" evidence="7">
    <location>
        <begin position="548"/>
        <end position="913"/>
    </location>
</feature>
<reference evidence="8 9" key="1">
    <citation type="submission" date="2020-06" db="EMBL/GenBank/DDBJ databases">
        <authorList>
            <consortium name="Wellcome Sanger Institute Data Sharing"/>
        </authorList>
    </citation>
    <scope>NUCLEOTIDE SEQUENCE [LARGE SCALE GENOMIC DNA]</scope>
</reference>
<dbReference type="AlphaFoldDB" id="A0AAY4DU17"/>
<dbReference type="Ensembl" id="ENSDCDT00010059354.1">
    <property type="protein sequence ID" value="ENSDCDP00010048997.1"/>
    <property type="gene ID" value="ENSDCDG00010029402.1"/>
</dbReference>
<name>A0AAY4DU17_9TELE</name>
<sequence length="921" mass="102883">MTKRKKRQDDFQKVKLKVGKKKPRPDNATSVSFRSKSIHLSEQLRRDESGPTTHRQLGIKDLLSQLHHYNATVKQGALFGLRELLASHTPLVHQHLSTILSEVAAAFTDKDGVVRRAALRLLRFVAQCVPGEHVAPFFPLLSAHLTCAMTHISSGIQADALLVLDVLLEHYPALLAHRHAHLLTNFLELISQQKLGGGAKAQAKPGAGKTWALSITPERRTTAQQWRLTVLLRLSRFLEAVVEERAGEGGVVSADKVTADKCLVTPLELNWEEQPFGKGGVQVFENSGAKPTPHSTYRLRPDLEPGAGVDSVLGSLEAVRGFAETLVPLLMEVWVETVGADSGHLISDDAMALMQQVLTVLQLLRRLTPQHHLQEELDSWLRTSYLRDFRQHFMKNFPYSLLDTPIQRHKKKGEGKRTRQQVMGGSVASGNADPLGLNVTLCQVMVTLSVKGRGQPEGQDADWLGPIRSFVRETLMDGGRLGGRQLAPLLEVVWSLVLNQKSRTVTEELLQAVHAQYHQRNLSVSVRLMLLRFFSRLYLQEHLSRSKILARWLASLPVQLVQLGSRNPQLSAQILQTLQSAAAWRNKDLLQSLQTQACSLYDPVQGCVVVLPADSQQRLVQMLYFLPAFPPDLLACLSRICNTGRVSASLAATLIRIIHLRSSLSGWQCSSQEVAVRDVDYFSFLFSTLIGFCQDEITELQQREDESIALPSSFSPFSIYSTPEEQFTHHWDVVEVSAVCHCLETLGSRSQCFDLLQNGVYKTLVGLTVVPDSVCAAVLRFVSRLLDVNVIPNETLLNFLSDCCLSMLSLFLQLEPGTHRREAVWGACLAALSTVPRLLRLVLQALRVGDLCEEEFPQVAQILQLLMQHTHLRNHMIANNALLQQIIQELTQYSVESRDQWLTDLLYCYSTTVSSHRGNLF</sequence>
<feature type="domain" description="Pre-rRNA-processing protein Ipi1 N-terminal" evidence="6">
    <location>
        <begin position="133"/>
        <end position="238"/>
    </location>
</feature>
<dbReference type="InterPro" id="IPR011989">
    <property type="entry name" value="ARM-like"/>
</dbReference>
<proteinExistence type="inferred from homology"/>
<evidence type="ECO:0008006" key="10">
    <source>
        <dbReference type="Google" id="ProtNLM"/>
    </source>
</evidence>
<dbReference type="InterPro" id="IPR024679">
    <property type="entry name" value="Ipi1_N"/>
</dbReference>
<reference evidence="8" key="2">
    <citation type="submission" date="2025-08" db="UniProtKB">
        <authorList>
            <consortium name="Ensembl"/>
        </authorList>
    </citation>
    <scope>IDENTIFICATION</scope>
</reference>
<evidence type="ECO:0000256" key="2">
    <source>
        <dbReference type="ARBA" id="ARBA00004642"/>
    </source>
</evidence>
<evidence type="ECO:0000259" key="6">
    <source>
        <dbReference type="Pfam" id="PF12333"/>
    </source>
</evidence>
<dbReference type="PANTHER" id="PTHR16056">
    <property type="entry name" value="REGULATOR OF MICROTUBULE DYNAMICS PROTEIN"/>
    <property type="match status" value="1"/>
</dbReference>
<feature type="region of interest" description="Disordered" evidence="5">
    <location>
        <begin position="1"/>
        <end position="33"/>
    </location>
</feature>
<evidence type="ECO:0000259" key="7">
    <source>
        <dbReference type="Pfam" id="PF25781"/>
    </source>
</evidence>
<accession>A0AAY4DU17</accession>
<keyword evidence="9" id="KW-1185">Reference proteome</keyword>
<dbReference type="GO" id="GO:0071339">
    <property type="term" value="C:MLL1 complex"/>
    <property type="evidence" value="ECO:0007669"/>
    <property type="project" value="TreeGrafter"/>
</dbReference>
<protein>
    <recommendedName>
        <fullName evidence="10">Pre-rRNA-processing protein Ipi1 N-terminal domain-containing protein</fullName>
    </recommendedName>
</protein>